<name>A0A7H1DXD0_9FLAO</name>
<dbReference type="Gene3D" id="1.10.260.40">
    <property type="entry name" value="lambda repressor-like DNA-binding domains"/>
    <property type="match status" value="1"/>
</dbReference>
<keyword evidence="3" id="KW-1185">Reference proteome</keyword>
<proteinExistence type="predicted"/>
<accession>A0A7H1DXD0</accession>
<organism evidence="2 3">
    <name type="scientific">Chryseobacterium manosquense</name>
    <dbReference type="NCBI Taxonomy" id="2754694"/>
    <lineage>
        <taxon>Bacteria</taxon>
        <taxon>Pseudomonadati</taxon>
        <taxon>Bacteroidota</taxon>
        <taxon>Flavobacteriia</taxon>
        <taxon>Flavobacteriales</taxon>
        <taxon>Weeksellaceae</taxon>
        <taxon>Chryseobacterium group</taxon>
        <taxon>Chryseobacterium</taxon>
    </lineage>
</organism>
<dbReference type="InterPro" id="IPR001387">
    <property type="entry name" value="Cro/C1-type_HTH"/>
</dbReference>
<dbReference type="Proteomes" id="UP000516438">
    <property type="component" value="Chromosome"/>
</dbReference>
<protein>
    <submittedName>
        <fullName evidence="2">Helix-turn-helix transcriptional regulator</fullName>
    </submittedName>
</protein>
<gene>
    <name evidence="2" type="ORF">H0S70_01190</name>
</gene>
<dbReference type="AlphaFoldDB" id="A0A7H1DXD0"/>
<dbReference type="GO" id="GO:0003677">
    <property type="term" value="F:DNA binding"/>
    <property type="evidence" value="ECO:0007669"/>
    <property type="project" value="InterPro"/>
</dbReference>
<dbReference type="KEGG" id="cmaq:H0S70_01190"/>
<evidence type="ECO:0000259" key="1">
    <source>
        <dbReference type="PROSITE" id="PS50943"/>
    </source>
</evidence>
<dbReference type="PROSITE" id="PS50943">
    <property type="entry name" value="HTH_CROC1"/>
    <property type="match status" value="1"/>
</dbReference>
<dbReference type="SUPFAM" id="SSF47413">
    <property type="entry name" value="lambda repressor-like DNA-binding domains"/>
    <property type="match status" value="1"/>
</dbReference>
<dbReference type="InterPro" id="IPR010982">
    <property type="entry name" value="Lambda_DNA-bd_dom_sf"/>
</dbReference>
<sequence length="93" mass="10762">MNTIQDKYFIALTDHLQKLLEFKSIEVAELAAAANLDRRQIYRLLNKENVPKLSTLIRISLAAGIEPKELFDFKFDFGTYMKDNKLLKIGKTK</sequence>
<evidence type="ECO:0000313" key="3">
    <source>
        <dbReference type="Proteomes" id="UP000516438"/>
    </source>
</evidence>
<reference evidence="2 3" key="1">
    <citation type="submission" date="2020-07" db="EMBL/GenBank/DDBJ databases">
        <title>Complete genome and description of Chryseobacterium manosquense strain Marseille-Q2069 sp. nov.</title>
        <authorList>
            <person name="Boxberger M."/>
        </authorList>
    </citation>
    <scope>NUCLEOTIDE SEQUENCE [LARGE SCALE GENOMIC DNA]</scope>
    <source>
        <strain evidence="2 3">Marseille-Q2069</strain>
    </source>
</reference>
<evidence type="ECO:0000313" key="2">
    <source>
        <dbReference type="EMBL" id="QNS41638.1"/>
    </source>
</evidence>
<feature type="domain" description="HTH cro/C1-type" evidence="1">
    <location>
        <begin position="16"/>
        <end position="70"/>
    </location>
</feature>
<dbReference type="Pfam" id="PF13443">
    <property type="entry name" value="HTH_26"/>
    <property type="match status" value="1"/>
</dbReference>
<dbReference type="EMBL" id="CP060203">
    <property type="protein sequence ID" value="QNS41638.1"/>
    <property type="molecule type" value="Genomic_DNA"/>
</dbReference>
<dbReference type="SMART" id="SM00530">
    <property type="entry name" value="HTH_XRE"/>
    <property type="match status" value="1"/>
</dbReference>
<dbReference type="RefSeq" id="WP_122028065.1">
    <property type="nucleotide sequence ID" value="NZ_CP060203.1"/>
</dbReference>